<dbReference type="Proteomes" id="UP000789405">
    <property type="component" value="Unassembled WGS sequence"/>
</dbReference>
<feature type="non-terminal residue" evidence="1">
    <location>
        <position position="105"/>
    </location>
</feature>
<dbReference type="AlphaFoldDB" id="A0A9N9KC09"/>
<dbReference type="OrthoDB" id="10404513at2759"/>
<feature type="non-terminal residue" evidence="1">
    <location>
        <position position="1"/>
    </location>
</feature>
<protein>
    <submittedName>
        <fullName evidence="1">19040_t:CDS:1</fullName>
    </submittedName>
</protein>
<proteinExistence type="predicted"/>
<evidence type="ECO:0000313" key="1">
    <source>
        <dbReference type="EMBL" id="CAG8822440.1"/>
    </source>
</evidence>
<dbReference type="EMBL" id="CAJVPY010062130">
    <property type="protein sequence ID" value="CAG8822440.1"/>
    <property type="molecule type" value="Genomic_DNA"/>
</dbReference>
<comment type="caution">
    <text evidence="1">The sequence shown here is derived from an EMBL/GenBank/DDBJ whole genome shotgun (WGS) entry which is preliminary data.</text>
</comment>
<sequence length="105" mass="11682">GLIGSILNLPGASKVFKKLEGFALKIKNYEPICPLYESLTLICDNILNMDLKLSSNNSVELLAKLIGVQKRLENLSISARHVDCGLLLWNIISQKETLKSLHLYS</sequence>
<organism evidence="1 2">
    <name type="scientific">Dentiscutata erythropus</name>
    <dbReference type="NCBI Taxonomy" id="1348616"/>
    <lineage>
        <taxon>Eukaryota</taxon>
        <taxon>Fungi</taxon>
        <taxon>Fungi incertae sedis</taxon>
        <taxon>Mucoromycota</taxon>
        <taxon>Glomeromycotina</taxon>
        <taxon>Glomeromycetes</taxon>
        <taxon>Diversisporales</taxon>
        <taxon>Gigasporaceae</taxon>
        <taxon>Dentiscutata</taxon>
    </lineage>
</organism>
<evidence type="ECO:0000313" key="2">
    <source>
        <dbReference type="Proteomes" id="UP000789405"/>
    </source>
</evidence>
<reference evidence="1" key="1">
    <citation type="submission" date="2021-06" db="EMBL/GenBank/DDBJ databases">
        <authorList>
            <person name="Kallberg Y."/>
            <person name="Tangrot J."/>
            <person name="Rosling A."/>
        </authorList>
    </citation>
    <scope>NUCLEOTIDE SEQUENCE</scope>
    <source>
        <strain evidence="1">MA453B</strain>
    </source>
</reference>
<accession>A0A9N9KC09</accession>
<gene>
    <name evidence="1" type="ORF">DERYTH_LOCUS27302</name>
</gene>
<keyword evidence="2" id="KW-1185">Reference proteome</keyword>
<name>A0A9N9KC09_9GLOM</name>